<name>A0A4U7JB79_9FIRM</name>
<gene>
    <name evidence="1" type="ORF">EHE19_006390</name>
</gene>
<sequence length="442" mass="50027">MSNSNKVLSQLGVHIPKIMLPNKETDFTSWAVVACDQYTSERDYWKSVEEFTSGKPSTLSIIFPEVYLEDGDSESRISQINENMKKYIDEKVINELDNCFILVDRKTSHSQSRKGLMLALDLECYDYTKGSNTLIRATEGTVIERLPPRIKIRQNAPIELPHIMVLIDDPDKTVIEPLFEKSANLEKLYDFELMMNGGHIKGYKICDEADISSIADALSKLAQKDNFSKKYNIGCDKDILLFAVGDGNHSLASAKGHWENVKATLTSEEQQNHPARYALVELVNVHDDGLVFEPIHRVLFNVNSEDLINQFNSFYSNNSCDEKCTCENAKPNSVHTFHYITSAGKGSITINNPKSNLEVGTLQTFLDSYMKEHPEVKIDYIHGDDVVTKLGTQPGNMGIYLPPMNKTDLFKTVILDGALPRKTFSMGEAEEKRFYLECRKIR</sequence>
<dbReference type="EMBL" id="CP061336">
    <property type="protein sequence ID" value="QNU68066.1"/>
    <property type="molecule type" value="Genomic_DNA"/>
</dbReference>
<dbReference type="InterPro" id="IPR008323">
    <property type="entry name" value="UCP033563"/>
</dbReference>
<dbReference type="Pfam" id="PF06245">
    <property type="entry name" value="DUF1015"/>
    <property type="match status" value="1"/>
</dbReference>
<accession>A0A4U7JB79</accession>
<dbReference type="Proteomes" id="UP000306409">
    <property type="component" value="Chromosome"/>
</dbReference>
<keyword evidence="2" id="KW-1185">Reference proteome</keyword>
<dbReference type="PANTHER" id="PTHR36454:SF1">
    <property type="entry name" value="DUF1015 DOMAIN-CONTAINING PROTEIN"/>
    <property type="match status" value="1"/>
</dbReference>
<organism evidence="1 2">
    <name type="scientific">Ruminiclostridium herbifermentans</name>
    <dbReference type="NCBI Taxonomy" id="2488810"/>
    <lineage>
        <taxon>Bacteria</taxon>
        <taxon>Bacillati</taxon>
        <taxon>Bacillota</taxon>
        <taxon>Clostridia</taxon>
        <taxon>Eubacteriales</taxon>
        <taxon>Oscillospiraceae</taxon>
        <taxon>Ruminiclostridium</taxon>
    </lineage>
</organism>
<evidence type="ECO:0000313" key="2">
    <source>
        <dbReference type="Proteomes" id="UP000306409"/>
    </source>
</evidence>
<dbReference type="RefSeq" id="WP_137698500.1">
    <property type="nucleotide sequence ID" value="NZ_CP061336.1"/>
</dbReference>
<protein>
    <submittedName>
        <fullName evidence="1">DUF1015 domain-containing protein</fullName>
    </submittedName>
</protein>
<evidence type="ECO:0000313" key="1">
    <source>
        <dbReference type="EMBL" id="QNU68066.1"/>
    </source>
</evidence>
<dbReference type="AlphaFoldDB" id="A0A4U7JB79"/>
<dbReference type="PANTHER" id="PTHR36454">
    <property type="entry name" value="LMO2823 PROTEIN"/>
    <property type="match status" value="1"/>
</dbReference>
<dbReference type="OrthoDB" id="6396832at2"/>
<proteinExistence type="predicted"/>
<reference evidence="1 2" key="1">
    <citation type="submission" date="2020-09" db="EMBL/GenBank/DDBJ databases">
        <title>Characterization and genome sequencing of Ruminiclostridium sp. nov. MA18.</title>
        <authorList>
            <person name="Rettenmaier R."/>
            <person name="Kowollik M.-L."/>
            <person name="Liebl W."/>
            <person name="Zverlov V."/>
        </authorList>
    </citation>
    <scope>NUCLEOTIDE SEQUENCE [LARGE SCALE GENOMIC DNA]</scope>
    <source>
        <strain evidence="1 2">MA18</strain>
    </source>
</reference>
<dbReference type="KEGG" id="rher:EHE19_006390"/>